<evidence type="ECO:0000259" key="13">
    <source>
        <dbReference type="SMART" id="SM01390"/>
    </source>
</evidence>
<evidence type="ECO:0000256" key="7">
    <source>
        <dbReference type="ARBA" id="ARBA00035410"/>
    </source>
</evidence>
<organism evidence="14">
    <name type="scientific">Hirondellea gigas</name>
    <dbReference type="NCBI Taxonomy" id="1518452"/>
    <lineage>
        <taxon>Eukaryota</taxon>
        <taxon>Metazoa</taxon>
        <taxon>Ecdysozoa</taxon>
        <taxon>Arthropoda</taxon>
        <taxon>Crustacea</taxon>
        <taxon>Multicrustacea</taxon>
        <taxon>Malacostraca</taxon>
        <taxon>Eumalacostraca</taxon>
        <taxon>Peracarida</taxon>
        <taxon>Amphipoda</taxon>
        <taxon>Amphilochidea</taxon>
        <taxon>Lysianassida</taxon>
        <taxon>Lysianassidira</taxon>
        <taxon>Lysianassoidea</taxon>
        <taxon>Lysianassidae</taxon>
        <taxon>Hirondellea</taxon>
    </lineage>
</organism>
<comment type="similarity">
    <text evidence="1 10">Belongs to the universal ribosomal protein uS4 family.</text>
</comment>
<feature type="compositionally biased region" description="Basic residues" evidence="11">
    <location>
        <begin position="170"/>
        <end position="179"/>
    </location>
</feature>
<dbReference type="SUPFAM" id="SSF55174">
    <property type="entry name" value="Alpha-L RNA-binding motif"/>
    <property type="match status" value="1"/>
</dbReference>
<protein>
    <recommendedName>
        <fullName evidence="6">Small ribosomal subunit protein uS4</fullName>
    </recommendedName>
    <alternativeName>
        <fullName evidence="7">40S ribosomal protein S9</fullName>
    </alternativeName>
</protein>
<evidence type="ECO:0000256" key="2">
    <source>
        <dbReference type="ARBA" id="ARBA00022730"/>
    </source>
</evidence>
<evidence type="ECO:0000313" key="14">
    <source>
        <dbReference type="EMBL" id="LAC25569.1"/>
    </source>
</evidence>
<dbReference type="FunFam" id="3.10.290.10:FF:000021">
    <property type="entry name" value="40S ribosomal protein S9"/>
    <property type="match status" value="1"/>
</dbReference>
<name>A0A6A7G577_9CRUS</name>
<evidence type="ECO:0000256" key="5">
    <source>
        <dbReference type="ARBA" id="ARBA00023274"/>
    </source>
</evidence>
<dbReference type="SMART" id="SM01390">
    <property type="entry name" value="Ribosomal_S4"/>
    <property type="match status" value="1"/>
</dbReference>
<feature type="domain" description="Small ribosomal subunit protein uS4 N-terminal" evidence="13">
    <location>
        <begin position="3"/>
        <end position="106"/>
    </location>
</feature>
<comment type="function">
    <text evidence="8">Component of the small ribosomal subunit. The ribosome is a large ribonucleoprotein complex responsible for the synthesis of proteins in the cell. Part of the small subunit (SSU) processome, first precursor of the small eukaryotic ribosomal subunit. During the assembly of the SSU processome in the nucleolus, many ribosome biogenesis factors, an RNA chaperone and ribosomal proteins associate with the nascent pre-rRNA and work in concert to generate RNA folding, modifications, rearrangements and cleavage as well as targeted degradation of pre-ribosomal RNA by the RNA exosome.</text>
</comment>
<proteinExistence type="evidence at transcript level"/>
<evidence type="ECO:0000256" key="10">
    <source>
        <dbReference type="RuleBase" id="RU003699"/>
    </source>
</evidence>
<feature type="region of interest" description="Disordered" evidence="11">
    <location>
        <begin position="161"/>
        <end position="190"/>
    </location>
</feature>
<dbReference type="SMART" id="SM00363">
    <property type="entry name" value="S4"/>
    <property type="match status" value="1"/>
</dbReference>
<dbReference type="Pfam" id="PF00163">
    <property type="entry name" value="Ribosomal_S4"/>
    <property type="match status" value="1"/>
</dbReference>
<dbReference type="Gene3D" id="3.10.290.10">
    <property type="entry name" value="RNA-binding S4 domain"/>
    <property type="match status" value="1"/>
</dbReference>
<dbReference type="GO" id="GO:0003735">
    <property type="term" value="F:structural constituent of ribosome"/>
    <property type="evidence" value="ECO:0007669"/>
    <property type="project" value="InterPro"/>
</dbReference>
<evidence type="ECO:0000256" key="11">
    <source>
        <dbReference type="SAM" id="MobiDB-lite"/>
    </source>
</evidence>
<evidence type="ECO:0000256" key="9">
    <source>
        <dbReference type="PROSITE-ProRule" id="PRU00182"/>
    </source>
</evidence>
<dbReference type="CDD" id="cd00165">
    <property type="entry name" value="S4"/>
    <property type="match status" value="1"/>
</dbReference>
<dbReference type="NCBIfam" id="NF003139">
    <property type="entry name" value="PRK04051.1"/>
    <property type="match status" value="1"/>
</dbReference>
<feature type="domain" description="RNA-binding S4" evidence="12">
    <location>
        <begin position="107"/>
        <end position="177"/>
    </location>
</feature>
<sequence>MGRNYRVCSKVSRTPRRPFEKERLDRELKIVGQYGLRNKREIWRIEMTLAKIRNAGRQLLTLEEKDPRRLFDGAALIRRLKRAGLLEDDQNRLDFVLGLTLEKFLDRRLQTKVFSAGLAKSMHQARVLIKQRHIRVGRRIVDIPSFLVRVESEKHIDFSLTSPFGQGRPGRVKRKRERNKKGGDDEDEAM</sequence>
<evidence type="ECO:0000256" key="3">
    <source>
        <dbReference type="ARBA" id="ARBA00022884"/>
    </source>
</evidence>
<evidence type="ECO:0000256" key="8">
    <source>
        <dbReference type="ARBA" id="ARBA00045441"/>
    </source>
</evidence>
<dbReference type="AlphaFoldDB" id="A0A6A7G577"/>
<dbReference type="InterPro" id="IPR022801">
    <property type="entry name" value="Ribosomal_uS4"/>
</dbReference>
<dbReference type="InterPro" id="IPR018079">
    <property type="entry name" value="Ribosomal_uS4_CS"/>
</dbReference>
<dbReference type="InterPro" id="IPR001912">
    <property type="entry name" value="Ribosomal_uS4_N"/>
</dbReference>
<dbReference type="PROSITE" id="PS00632">
    <property type="entry name" value="RIBOSOMAL_S4"/>
    <property type="match status" value="1"/>
</dbReference>
<dbReference type="Pfam" id="PF01479">
    <property type="entry name" value="S4"/>
    <property type="match status" value="1"/>
</dbReference>
<evidence type="ECO:0000256" key="1">
    <source>
        <dbReference type="ARBA" id="ARBA00007465"/>
    </source>
</evidence>
<dbReference type="GO" id="GO:0042274">
    <property type="term" value="P:ribosomal small subunit biogenesis"/>
    <property type="evidence" value="ECO:0007669"/>
    <property type="project" value="TreeGrafter"/>
</dbReference>
<dbReference type="EMBL" id="IACT01006436">
    <property type="protein sequence ID" value="LAC25569.1"/>
    <property type="molecule type" value="mRNA"/>
</dbReference>
<accession>A0A6A7G577</accession>
<evidence type="ECO:0000256" key="6">
    <source>
        <dbReference type="ARBA" id="ARBA00035254"/>
    </source>
</evidence>
<dbReference type="InterPro" id="IPR036986">
    <property type="entry name" value="S4_RNA-bd_sf"/>
</dbReference>
<keyword evidence="3 9" id="KW-0694">RNA-binding</keyword>
<dbReference type="GO" id="GO:0006412">
    <property type="term" value="P:translation"/>
    <property type="evidence" value="ECO:0007669"/>
    <property type="project" value="InterPro"/>
</dbReference>
<dbReference type="PANTHER" id="PTHR11831">
    <property type="entry name" value="30S 40S RIBOSOMAL PROTEIN"/>
    <property type="match status" value="1"/>
</dbReference>
<dbReference type="PROSITE" id="PS50889">
    <property type="entry name" value="S4"/>
    <property type="match status" value="1"/>
</dbReference>
<keyword evidence="5 10" id="KW-0687">Ribonucleoprotein</keyword>
<dbReference type="InterPro" id="IPR002942">
    <property type="entry name" value="S4_RNA-bd"/>
</dbReference>
<dbReference type="InterPro" id="IPR005710">
    <property type="entry name" value="Ribosomal_uS4_euk/arc"/>
</dbReference>
<evidence type="ECO:0000256" key="4">
    <source>
        <dbReference type="ARBA" id="ARBA00022980"/>
    </source>
</evidence>
<dbReference type="PANTHER" id="PTHR11831:SF5">
    <property type="entry name" value="40S RIBOSOMAL PROTEIN S9"/>
    <property type="match status" value="1"/>
</dbReference>
<dbReference type="GO" id="GO:0019843">
    <property type="term" value="F:rRNA binding"/>
    <property type="evidence" value="ECO:0007669"/>
    <property type="project" value="UniProtKB-KW"/>
</dbReference>
<evidence type="ECO:0000259" key="12">
    <source>
        <dbReference type="SMART" id="SM00363"/>
    </source>
</evidence>
<dbReference type="NCBIfam" id="TIGR01018">
    <property type="entry name" value="uS4_arch"/>
    <property type="match status" value="1"/>
</dbReference>
<reference evidence="14" key="1">
    <citation type="submission" date="2017-11" db="EMBL/GenBank/DDBJ databases">
        <title>The sensing device of the deep-sea amphipod.</title>
        <authorList>
            <person name="Kobayashi H."/>
            <person name="Nagahama T."/>
            <person name="Arai W."/>
            <person name="Sasagawa Y."/>
            <person name="Umeda M."/>
            <person name="Hayashi T."/>
            <person name="Nikaido I."/>
            <person name="Watanabe H."/>
            <person name="Oguri K."/>
            <person name="Kitazato H."/>
            <person name="Fujioka K."/>
            <person name="Kido Y."/>
            <person name="Takami H."/>
        </authorList>
    </citation>
    <scope>NUCLEOTIDE SEQUENCE</scope>
    <source>
        <tissue evidence="14">Whole body</tissue>
    </source>
</reference>
<dbReference type="GO" id="GO:0022627">
    <property type="term" value="C:cytosolic small ribosomal subunit"/>
    <property type="evidence" value="ECO:0007669"/>
    <property type="project" value="TreeGrafter"/>
</dbReference>
<keyword evidence="2 9" id="KW-0699">rRNA-binding</keyword>
<keyword evidence="4 10" id="KW-0689">Ribosomal protein</keyword>